<dbReference type="PANTHER" id="PTHR18964:SF149">
    <property type="entry name" value="BIFUNCTIONAL UDP-N-ACETYLGLUCOSAMINE 2-EPIMERASE_N-ACETYLMANNOSAMINE KINASE"/>
    <property type="match status" value="1"/>
</dbReference>
<comment type="similarity">
    <text evidence="1">Belongs to the ROK (NagC/XylR) family.</text>
</comment>
<evidence type="ECO:0000313" key="2">
    <source>
        <dbReference type="EMBL" id="HBJ09683.1"/>
    </source>
</evidence>
<dbReference type="RefSeq" id="WP_418728804.1">
    <property type="nucleotide sequence ID" value="NZ_DBFMWK010000020.1"/>
</dbReference>
<dbReference type="InterPro" id="IPR043129">
    <property type="entry name" value="ATPase_NBD"/>
</dbReference>
<dbReference type="InterPro" id="IPR000600">
    <property type="entry name" value="ROK"/>
</dbReference>
<sequence>MGYVNDNRIVMTLDAGGTNFVFSAIQAGEEIIEPFSVSSCSYDLKSCLNSLLGGFRKVCSLLPQDPVAISFAFPGPADYENGVIGDLPNFSSFRGGIALKAFLEEKFCIPVYINNDGNLFAYGEALAGALPYVNSCLESVGSNRRYKNLLGITFGTGFGAGVVIDKVLLSGDNGCGGDVWLVRNGCYPNMIAEESVSIRAVKRVYERLAGLEGSDLTPKDIFEIADGKMGGNKNAAVKSFQEFGKVAGMTIAGALNIVDGIVVLGGGITGAAKYFMPSLLEELRGNLFSFSGDSFPVLQMDIFDLSNKREFDSFLSDEDELIKVPDSDRYIPYRKVKKTGILVSSLGTSKAIALGAYTFALTQLDKS</sequence>
<dbReference type="Proteomes" id="UP000262954">
    <property type="component" value="Unassembled WGS sequence"/>
</dbReference>
<accession>A0A354M594</accession>
<reference evidence="2 3" key="1">
    <citation type="journal article" date="2018" name="Nat. Biotechnol.">
        <title>A standardized bacterial taxonomy based on genome phylogeny substantially revises the tree of life.</title>
        <authorList>
            <person name="Parks D.H."/>
            <person name="Chuvochina M."/>
            <person name="Waite D.W."/>
            <person name="Rinke C."/>
            <person name="Skarshewski A."/>
            <person name="Chaumeil P.A."/>
            <person name="Hugenholtz P."/>
        </authorList>
    </citation>
    <scope>NUCLEOTIDE SEQUENCE [LARGE SCALE GENOMIC DNA]</scope>
    <source>
        <strain evidence="2">UBA11482</strain>
    </source>
</reference>
<comment type="caution">
    <text evidence="2">The sequence shown here is derived from an EMBL/GenBank/DDBJ whole genome shotgun (WGS) entry which is preliminary data.</text>
</comment>
<dbReference type="AlphaFoldDB" id="A0A354M594"/>
<organism evidence="2 3">
    <name type="scientific">Coprobacter fastidiosus</name>
    <dbReference type="NCBI Taxonomy" id="1099853"/>
    <lineage>
        <taxon>Bacteria</taxon>
        <taxon>Pseudomonadati</taxon>
        <taxon>Bacteroidota</taxon>
        <taxon>Bacteroidia</taxon>
        <taxon>Bacteroidales</taxon>
        <taxon>Barnesiellaceae</taxon>
        <taxon>Coprobacter</taxon>
    </lineage>
</organism>
<dbReference type="PANTHER" id="PTHR18964">
    <property type="entry name" value="ROK (REPRESSOR, ORF, KINASE) FAMILY"/>
    <property type="match status" value="1"/>
</dbReference>
<dbReference type="Pfam" id="PF00480">
    <property type="entry name" value="ROK"/>
    <property type="match status" value="1"/>
</dbReference>
<name>A0A354M594_9BACT</name>
<protein>
    <recommendedName>
        <fullName evidence="4">ROK family protein</fullName>
    </recommendedName>
</protein>
<dbReference type="SUPFAM" id="SSF53067">
    <property type="entry name" value="Actin-like ATPase domain"/>
    <property type="match status" value="1"/>
</dbReference>
<proteinExistence type="inferred from homology"/>
<dbReference type="Gene3D" id="3.30.420.40">
    <property type="match status" value="2"/>
</dbReference>
<gene>
    <name evidence="2" type="ORF">DDY73_11865</name>
</gene>
<dbReference type="CDD" id="cd23763">
    <property type="entry name" value="ASKHA_ATPase_ROK"/>
    <property type="match status" value="1"/>
</dbReference>
<evidence type="ECO:0000256" key="1">
    <source>
        <dbReference type="ARBA" id="ARBA00006479"/>
    </source>
</evidence>
<dbReference type="EMBL" id="DNWC01000154">
    <property type="protein sequence ID" value="HBJ09683.1"/>
    <property type="molecule type" value="Genomic_DNA"/>
</dbReference>
<evidence type="ECO:0000313" key="3">
    <source>
        <dbReference type="Proteomes" id="UP000262954"/>
    </source>
</evidence>
<evidence type="ECO:0008006" key="4">
    <source>
        <dbReference type="Google" id="ProtNLM"/>
    </source>
</evidence>